<reference evidence="2 3" key="1">
    <citation type="submission" date="2014-04" db="EMBL/GenBank/DDBJ databases">
        <authorList>
            <consortium name="DOE Joint Genome Institute"/>
            <person name="Kuo A."/>
            <person name="Martino E."/>
            <person name="Perotto S."/>
            <person name="Kohler A."/>
            <person name="Nagy L.G."/>
            <person name="Floudas D."/>
            <person name="Copeland A."/>
            <person name="Barry K.W."/>
            <person name="Cichocki N."/>
            <person name="Veneault-Fourrey C."/>
            <person name="LaButti K."/>
            <person name="Lindquist E.A."/>
            <person name="Lipzen A."/>
            <person name="Lundell T."/>
            <person name="Morin E."/>
            <person name="Murat C."/>
            <person name="Sun H."/>
            <person name="Tunlid A."/>
            <person name="Henrissat B."/>
            <person name="Grigoriev I.V."/>
            <person name="Hibbett D.S."/>
            <person name="Martin F."/>
            <person name="Nordberg H.P."/>
            <person name="Cantor M.N."/>
            <person name="Hua S.X."/>
        </authorList>
    </citation>
    <scope>NUCLEOTIDE SEQUENCE [LARGE SCALE GENOMIC DNA]</scope>
    <source>
        <strain evidence="2 3">Zn</strain>
    </source>
</reference>
<evidence type="ECO:0000256" key="1">
    <source>
        <dbReference type="SAM" id="MobiDB-lite"/>
    </source>
</evidence>
<sequence>MYYPFSPSPSWSSYTTAPIDMPSSSGSRPQSPSCAYPSWPRRSSLSSNSSSDDHADPPSSFISDDDLLFPPVFDDADPDCTPIASPYATRSPGEPAGAQHQVFVDTQALMRELIREEKAKKEKEKKRRSRGSGGSRKSRSGSSGKHMSPIQEANNE</sequence>
<proteinExistence type="predicted"/>
<dbReference type="Proteomes" id="UP000054321">
    <property type="component" value="Unassembled WGS sequence"/>
</dbReference>
<feature type="region of interest" description="Disordered" evidence="1">
    <location>
        <begin position="114"/>
        <end position="156"/>
    </location>
</feature>
<name>A0A0C3GZ51_OIDMZ</name>
<evidence type="ECO:0000313" key="2">
    <source>
        <dbReference type="EMBL" id="KIN01261.1"/>
    </source>
</evidence>
<accession>A0A0C3GZ51</accession>
<protein>
    <submittedName>
        <fullName evidence="2">Uncharacterized protein</fullName>
    </submittedName>
</protein>
<reference evidence="3" key="2">
    <citation type="submission" date="2015-01" db="EMBL/GenBank/DDBJ databases">
        <title>Evolutionary Origins and Diversification of the Mycorrhizal Mutualists.</title>
        <authorList>
            <consortium name="DOE Joint Genome Institute"/>
            <consortium name="Mycorrhizal Genomics Consortium"/>
            <person name="Kohler A."/>
            <person name="Kuo A."/>
            <person name="Nagy L.G."/>
            <person name="Floudas D."/>
            <person name="Copeland A."/>
            <person name="Barry K.W."/>
            <person name="Cichocki N."/>
            <person name="Veneault-Fourrey C."/>
            <person name="LaButti K."/>
            <person name="Lindquist E.A."/>
            <person name="Lipzen A."/>
            <person name="Lundell T."/>
            <person name="Morin E."/>
            <person name="Murat C."/>
            <person name="Riley R."/>
            <person name="Ohm R."/>
            <person name="Sun H."/>
            <person name="Tunlid A."/>
            <person name="Henrissat B."/>
            <person name="Grigoriev I.V."/>
            <person name="Hibbett D.S."/>
            <person name="Martin F."/>
        </authorList>
    </citation>
    <scope>NUCLEOTIDE SEQUENCE [LARGE SCALE GENOMIC DNA]</scope>
    <source>
        <strain evidence="3">Zn</strain>
    </source>
</reference>
<dbReference type="HOGENOM" id="CLU_1595511_0_0_1"/>
<organism evidence="2 3">
    <name type="scientific">Oidiodendron maius (strain Zn)</name>
    <dbReference type="NCBI Taxonomy" id="913774"/>
    <lineage>
        <taxon>Eukaryota</taxon>
        <taxon>Fungi</taxon>
        <taxon>Dikarya</taxon>
        <taxon>Ascomycota</taxon>
        <taxon>Pezizomycotina</taxon>
        <taxon>Leotiomycetes</taxon>
        <taxon>Leotiomycetes incertae sedis</taxon>
        <taxon>Myxotrichaceae</taxon>
        <taxon>Oidiodendron</taxon>
    </lineage>
</organism>
<gene>
    <name evidence="2" type="ORF">OIDMADRAFT_54394</name>
</gene>
<keyword evidence="3" id="KW-1185">Reference proteome</keyword>
<dbReference type="AlphaFoldDB" id="A0A0C3GZ51"/>
<feature type="region of interest" description="Disordered" evidence="1">
    <location>
        <begin position="1"/>
        <end position="100"/>
    </location>
</feature>
<dbReference type="EMBL" id="KN832876">
    <property type="protein sequence ID" value="KIN01261.1"/>
    <property type="molecule type" value="Genomic_DNA"/>
</dbReference>
<feature type="compositionally biased region" description="Low complexity" evidence="1">
    <location>
        <begin position="1"/>
        <end position="14"/>
    </location>
</feature>
<feature type="compositionally biased region" description="Low complexity" evidence="1">
    <location>
        <begin position="22"/>
        <end position="50"/>
    </location>
</feature>
<evidence type="ECO:0000313" key="3">
    <source>
        <dbReference type="Proteomes" id="UP000054321"/>
    </source>
</evidence>
<dbReference type="InParanoid" id="A0A0C3GZ51"/>